<dbReference type="PANTHER" id="PTHR13943">
    <property type="entry name" value="HRAS-LIKE SUPPRESSOR - RELATED"/>
    <property type="match status" value="1"/>
</dbReference>
<dbReference type="PANTHER" id="PTHR13943:SF77">
    <property type="entry name" value="LRAT DOMAIN-CONTAINING PROTEIN"/>
    <property type="match status" value="1"/>
</dbReference>
<keyword evidence="3" id="KW-0443">Lipid metabolism</keyword>
<dbReference type="InterPro" id="IPR051496">
    <property type="entry name" value="H-rev107_PLA/AT"/>
</dbReference>
<evidence type="ECO:0000256" key="2">
    <source>
        <dbReference type="ARBA" id="ARBA00022801"/>
    </source>
</evidence>
<dbReference type="PROSITE" id="PS51934">
    <property type="entry name" value="LRAT"/>
    <property type="match status" value="1"/>
</dbReference>
<dbReference type="EMBL" id="JACRSX010000006">
    <property type="protein sequence ID" value="MBC8562360.1"/>
    <property type="molecule type" value="Genomic_DNA"/>
</dbReference>
<evidence type="ECO:0000313" key="5">
    <source>
        <dbReference type="EMBL" id="MBC8562360.1"/>
    </source>
</evidence>
<accession>A0ABR7N175</accession>
<keyword evidence="6" id="KW-1185">Reference proteome</keyword>
<sequence length="270" mass="30382">MSADYNDISNNLTNDITAFLDLEQDLVDRMGDCPNVERKTHGESLLWRTIESRNGWVLQQRTLSQKARIVGEDGRQKGNGSIAAMREKMDRLMADAFVRPGDVIGVSRRLYEHYGIYVGAGRVIHYAGEGGDFGGRVSVHEAPIEDFVKEGEDYFVVSFAPGFPIKLRSATSFFFHGIMDYYGERFQQQEWDVFSPEETVQRANSRLGEEKYSLIHNNCEHFAIWCKTGKAQSSQVRQVAGYVLAAGVDMDGIAENREDVEAYLASSVDI</sequence>
<proteinExistence type="predicted"/>
<evidence type="ECO:0000259" key="4">
    <source>
        <dbReference type="PROSITE" id="PS51934"/>
    </source>
</evidence>
<reference evidence="5 6" key="1">
    <citation type="submission" date="2020-08" db="EMBL/GenBank/DDBJ databases">
        <title>Genome public.</title>
        <authorList>
            <person name="Liu C."/>
            <person name="Sun Q."/>
        </authorList>
    </citation>
    <scope>NUCLEOTIDE SEQUENCE [LARGE SCALE GENOMIC DNA]</scope>
    <source>
        <strain evidence="5 6">NSJ-37</strain>
    </source>
</reference>
<keyword evidence="2" id="KW-0378">Hydrolase</keyword>
<comment type="caution">
    <text evidence="5">The sequence shown here is derived from an EMBL/GenBank/DDBJ whole genome shotgun (WGS) entry which is preliminary data.</text>
</comment>
<evidence type="ECO:0000313" key="6">
    <source>
        <dbReference type="Proteomes" id="UP000606193"/>
    </source>
</evidence>
<feature type="domain" description="LRAT" evidence="4">
    <location>
        <begin position="103"/>
        <end position="235"/>
    </location>
</feature>
<keyword evidence="1" id="KW-0808">Transferase</keyword>
<organism evidence="5 6">
    <name type="scientific">Jutongia huaianensis</name>
    <dbReference type="NCBI Taxonomy" id="2763668"/>
    <lineage>
        <taxon>Bacteria</taxon>
        <taxon>Bacillati</taxon>
        <taxon>Bacillota</taxon>
        <taxon>Clostridia</taxon>
        <taxon>Lachnospirales</taxon>
        <taxon>Lachnospiraceae</taxon>
        <taxon>Jutongia</taxon>
    </lineage>
</organism>
<dbReference type="Gene3D" id="3.90.1720.10">
    <property type="entry name" value="endopeptidase domain like (from Nostoc punctiforme)"/>
    <property type="match status" value="1"/>
</dbReference>
<dbReference type="GO" id="GO:0016746">
    <property type="term" value="F:acyltransferase activity"/>
    <property type="evidence" value="ECO:0007669"/>
    <property type="project" value="UniProtKB-KW"/>
</dbReference>
<protein>
    <submittedName>
        <fullName evidence="5">Lecithin retinol acyltransferase family protein</fullName>
    </submittedName>
</protein>
<dbReference type="Pfam" id="PF04970">
    <property type="entry name" value="LRAT"/>
    <property type="match status" value="1"/>
</dbReference>
<evidence type="ECO:0000256" key="3">
    <source>
        <dbReference type="ARBA" id="ARBA00023098"/>
    </source>
</evidence>
<dbReference type="InterPro" id="IPR007053">
    <property type="entry name" value="LRAT_dom"/>
</dbReference>
<gene>
    <name evidence="5" type="ORF">H8704_06910</name>
</gene>
<evidence type="ECO:0000256" key="1">
    <source>
        <dbReference type="ARBA" id="ARBA00022679"/>
    </source>
</evidence>
<dbReference type="Proteomes" id="UP000606193">
    <property type="component" value="Unassembled WGS sequence"/>
</dbReference>
<name>A0ABR7N175_9FIRM</name>
<keyword evidence="5" id="KW-0012">Acyltransferase</keyword>